<dbReference type="Proteomes" id="UP001589646">
    <property type="component" value="Unassembled WGS sequence"/>
</dbReference>
<dbReference type="NCBIfam" id="TIGR01863">
    <property type="entry name" value="cas_Csd1"/>
    <property type="match status" value="1"/>
</dbReference>
<accession>A0ABV5PY32</accession>
<dbReference type="RefSeq" id="WP_346126658.1">
    <property type="nucleotide sequence ID" value="NZ_BAAAXC010000015.1"/>
</dbReference>
<evidence type="ECO:0000313" key="2">
    <source>
        <dbReference type="Proteomes" id="UP001589646"/>
    </source>
</evidence>
<sequence>MLIRQLAAHAADRRDLPPPYYRNRNVRWAIDLDADGRPRGDRLVDLSTADAKAGIPLDTPYVQRSGTGSLPFLLTDTLQYVLAMPKDDSDKQIADAQRRAEDFAELVNRWAEDEPLAEPVVRFLRRGAFSEVEIPAQAKPSDVVAVRTDQGWMHDLPSAVKVWGQIVRERKSAASGQGICLSCGEQGPLLATIPEPVKPGGIPVAGGRGRDAQLVSINKTAQGRGGIIQLANTPLCDTCGGQAMSALNALLADRQHHYRGADSVLVWWLRRPAPFSLLGAVRDAQPQDVRSVVEQLNLPSARRADWLDDNDFYAVSLSANQSRVVIRDWIDVPLIELCQHLGTWFADHEMTDLWEEGPQRVPLWRMASSLGRYGKQGYVKDTAPRSAERDLMAAALHGTPLPSNLLARLIQRIHADNRVDLPRTALLRLLLVRATPAIKEILLEHLNLGTRDSAYLCGRVFAVLEDIQRTALDNVNTTIGDKFFGAAMARPLPVLTMLRKNATGHLRRLRGTKKAAGIALDKRLDEIFQNFTDEMPATLDLAGQGRFVLGYHQQRSADRDAARAAAAARKASAPESV</sequence>
<reference evidence="1 2" key="1">
    <citation type="submission" date="2024-09" db="EMBL/GenBank/DDBJ databases">
        <authorList>
            <person name="Sun Q."/>
            <person name="Mori K."/>
        </authorList>
    </citation>
    <scope>NUCLEOTIDE SEQUENCE [LARGE SCALE GENOMIC DNA]</scope>
    <source>
        <strain evidence="1 2">JCM 3323</strain>
    </source>
</reference>
<comment type="caution">
    <text evidence="1">The sequence shown here is derived from an EMBL/GenBank/DDBJ whole genome shotgun (WGS) entry which is preliminary data.</text>
</comment>
<dbReference type="InterPro" id="IPR010144">
    <property type="entry name" value="CRISPR-assoc_prot_Csd1-typ"/>
</dbReference>
<dbReference type="Pfam" id="PF09709">
    <property type="entry name" value="Cas_Csd1"/>
    <property type="match status" value="1"/>
</dbReference>
<evidence type="ECO:0000313" key="1">
    <source>
        <dbReference type="EMBL" id="MFB9527969.1"/>
    </source>
</evidence>
<gene>
    <name evidence="1" type="primary">cas8c</name>
    <name evidence="1" type="ORF">ACFFRN_15235</name>
</gene>
<protein>
    <submittedName>
        <fullName evidence="1">Type I-C CRISPR-associated protein Cas8c/Csd1</fullName>
    </submittedName>
</protein>
<dbReference type="EMBL" id="JBHMCE010000004">
    <property type="protein sequence ID" value="MFB9527969.1"/>
    <property type="molecule type" value="Genomic_DNA"/>
</dbReference>
<name>A0ABV5PY32_9ACTN</name>
<proteinExistence type="predicted"/>
<keyword evidence="2" id="KW-1185">Reference proteome</keyword>
<organism evidence="1 2">
    <name type="scientific">Nonomuraea roseola</name>
    <dbReference type="NCBI Taxonomy" id="46179"/>
    <lineage>
        <taxon>Bacteria</taxon>
        <taxon>Bacillati</taxon>
        <taxon>Actinomycetota</taxon>
        <taxon>Actinomycetes</taxon>
        <taxon>Streptosporangiales</taxon>
        <taxon>Streptosporangiaceae</taxon>
        <taxon>Nonomuraea</taxon>
    </lineage>
</organism>